<dbReference type="Proteomes" id="UP000649753">
    <property type="component" value="Unassembled WGS sequence"/>
</dbReference>
<comment type="caution">
    <text evidence="3">The sequence shown here is derived from an EMBL/GenBank/DDBJ whole genome shotgun (WGS) entry which is preliminary data.</text>
</comment>
<keyword evidence="4" id="KW-1185">Reference proteome</keyword>
<evidence type="ECO:0000313" key="4">
    <source>
        <dbReference type="Proteomes" id="UP000649753"/>
    </source>
</evidence>
<evidence type="ECO:0000259" key="2">
    <source>
        <dbReference type="Pfam" id="PF25547"/>
    </source>
</evidence>
<accession>A0A927M3V8</accession>
<dbReference type="InterPro" id="IPR057746">
    <property type="entry name" value="CpnT-like_N"/>
</dbReference>
<reference evidence="3" key="1">
    <citation type="submission" date="2020-10" db="EMBL/GenBank/DDBJ databases">
        <title>Sequencing the genomes of 1000 actinobacteria strains.</title>
        <authorList>
            <person name="Klenk H.-P."/>
        </authorList>
    </citation>
    <scope>NUCLEOTIDE SEQUENCE</scope>
    <source>
        <strain evidence="3">DSM 46832</strain>
    </source>
</reference>
<evidence type="ECO:0000256" key="1">
    <source>
        <dbReference type="SAM" id="MobiDB-lite"/>
    </source>
</evidence>
<gene>
    <name evidence="3" type="ORF">H4W31_003205</name>
</gene>
<dbReference type="AlphaFoldDB" id="A0A927M3V8"/>
<feature type="region of interest" description="Disordered" evidence="1">
    <location>
        <begin position="180"/>
        <end position="222"/>
    </location>
</feature>
<organism evidence="3 4">
    <name type="scientific">Plantactinospora soyae</name>
    <dbReference type="NCBI Taxonomy" id="1544732"/>
    <lineage>
        <taxon>Bacteria</taxon>
        <taxon>Bacillati</taxon>
        <taxon>Actinomycetota</taxon>
        <taxon>Actinomycetes</taxon>
        <taxon>Micromonosporales</taxon>
        <taxon>Micromonosporaceae</taxon>
        <taxon>Plantactinospora</taxon>
    </lineage>
</organism>
<feature type="compositionally biased region" description="Low complexity" evidence="1">
    <location>
        <begin position="195"/>
        <end position="222"/>
    </location>
</feature>
<feature type="domain" description="Outer membrane channel protein CpnT-like N-terminal" evidence="2">
    <location>
        <begin position="10"/>
        <end position="145"/>
    </location>
</feature>
<dbReference type="Pfam" id="PF25547">
    <property type="entry name" value="WXG100_2"/>
    <property type="match status" value="1"/>
</dbReference>
<proteinExistence type="predicted"/>
<dbReference type="EMBL" id="JADBEB010000001">
    <property type="protein sequence ID" value="MBE1487567.1"/>
    <property type="molecule type" value="Genomic_DNA"/>
</dbReference>
<evidence type="ECO:0000313" key="3">
    <source>
        <dbReference type="EMBL" id="MBE1487567.1"/>
    </source>
</evidence>
<protein>
    <recommendedName>
        <fullName evidence="2">Outer membrane channel protein CpnT-like N-terminal domain-containing protein</fullName>
    </recommendedName>
</protein>
<sequence>MSIELPHHLGWVHELCGSTWLAADEDRLFDLARRLRMSAAALRELDQDVDLVARDVVANNDAESIYAFGQTSRRSHYNHQLAAQATDLIGDMAVSLGLAIQAAKITLLGVLGLTATRIVRAKAAAQFVPGTSADEAFEAAAAGRVAIAMTLRRLQVFIEVDVATHMRGAIMETLVRIKSANSPSAAEPAPDEGQRAAAGAAAQGYDATPGTPEGTGPDPTAT</sequence>
<dbReference type="RefSeq" id="WP_192767390.1">
    <property type="nucleotide sequence ID" value="NZ_JADBEB010000001.1"/>
</dbReference>
<name>A0A927M3V8_9ACTN</name>